<reference evidence="1" key="1">
    <citation type="submission" date="2018-05" db="EMBL/GenBank/DDBJ databases">
        <authorList>
            <person name="Lanie J.A."/>
            <person name="Ng W.-L."/>
            <person name="Kazmierczak K.M."/>
            <person name="Andrzejewski T.M."/>
            <person name="Davidsen T.M."/>
            <person name="Wayne K.J."/>
            <person name="Tettelin H."/>
            <person name="Glass J.I."/>
            <person name="Rusch D."/>
            <person name="Podicherti R."/>
            <person name="Tsui H.-C.T."/>
            <person name="Winkler M.E."/>
        </authorList>
    </citation>
    <scope>NUCLEOTIDE SEQUENCE</scope>
</reference>
<organism evidence="1">
    <name type="scientific">marine metagenome</name>
    <dbReference type="NCBI Taxonomy" id="408172"/>
    <lineage>
        <taxon>unclassified sequences</taxon>
        <taxon>metagenomes</taxon>
        <taxon>ecological metagenomes</taxon>
    </lineage>
</organism>
<proteinExistence type="predicted"/>
<evidence type="ECO:0000313" key="1">
    <source>
        <dbReference type="EMBL" id="SUZ50337.1"/>
    </source>
</evidence>
<dbReference type="AlphaFoldDB" id="A0A381N778"/>
<name>A0A381N778_9ZZZZ</name>
<dbReference type="EMBL" id="UINC01000166">
    <property type="protein sequence ID" value="SUZ50337.1"/>
    <property type="molecule type" value="Genomic_DNA"/>
</dbReference>
<gene>
    <name evidence="1" type="ORF">METZ01_LOCUS3191</name>
</gene>
<protein>
    <submittedName>
        <fullName evidence="1">Uncharacterized protein</fullName>
    </submittedName>
</protein>
<sequence>MYLKSHLLIKIRINASRDPPISFQELRVSHLTVVFSDGSGLGTIQPFID</sequence>
<accession>A0A381N778</accession>